<dbReference type="SUPFAM" id="SSF57701">
    <property type="entry name" value="Zn2/Cys6 DNA-binding domain"/>
    <property type="match status" value="1"/>
</dbReference>
<evidence type="ECO:0000313" key="8">
    <source>
        <dbReference type="EMBL" id="KAL2795266.1"/>
    </source>
</evidence>
<evidence type="ECO:0000256" key="1">
    <source>
        <dbReference type="ARBA" id="ARBA00022723"/>
    </source>
</evidence>
<dbReference type="PROSITE" id="PS50048">
    <property type="entry name" value="ZN2_CY6_FUNGAL_2"/>
    <property type="match status" value="1"/>
</dbReference>
<keyword evidence="5" id="KW-0804">Transcription</keyword>
<evidence type="ECO:0000313" key="9">
    <source>
        <dbReference type="Proteomes" id="UP001610563"/>
    </source>
</evidence>
<evidence type="ECO:0000256" key="3">
    <source>
        <dbReference type="ARBA" id="ARBA00023015"/>
    </source>
</evidence>
<keyword evidence="2" id="KW-0862">Zinc</keyword>
<organism evidence="8 9">
    <name type="scientific">Aspergillus keveii</name>
    <dbReference type="NCBI Taxonomy" id="714993"/>
    <lineage>
        <taxon>Eukaryota</taxon>
        <taxon>Fungi</taxon>
        <taxon>Dikarya</taxon>
        <taxon>Ascomycota</taxon>
        <taxon>Pezizomycotina</taxon>
        <taxon>Eurotiomycetes</taxon>
        <taxon>Eurotiomycetidae</taxon>
        <taxon>Eurotiales</taxon>
        <taxon>Aspergillaceae</taxon>
        <taxon>Aspergillus</taxon>
        <taxon>Aspergillus subgen. Nidulantes</taxon>
    </lineage>
</organism>
<evidence type="ECO:0000259" key="7">
    <source>
        <dbReference type="PROSITE" id="PS50048"/>
    </source>
</evidence>
<dbReference type="Gene3D" id="4.10.240.10">
    <property type="entry name" value="Zn(2)-C6 fungal-type DNA-binding domain"/>
    <property type="match status" value="1"/>
</dbReference>
<dbReference type="InterPro" id="IPR021858">
    <property type="entry name" value="Fun_TF"/>
</dbReference>
<feature type="domain" description="Zn(2)-C6 fungal-type" evidence="7">
    <location>
        <begin position="19"/>
        <end position="47"/>
    </location>
</feature>
<dbReference type="Proteomes" id="UP001610563">
    <property type="component" value="Unassembled WGS sequence"/>
</dbReference>
<keyword evidence="4" id="KW-0238">DNA-binding</keyword>
<keyword evidence="1" id="KW-0479">Metal-binding</keyword>
<evidence type="ECO:0000256" key="6">
    <source>
        <dbReference type="ARBA" id="ARBA00023242"/>
    </source>
</evidence>
<evidence type="ECO:0000256" key="4">
    <source>
        <dbReference type="ARBA" id="ARBA00023125"/>
    </source>
</evidence>
<dbReference type="PANTHER" id="PTHR36206:SF16">
    <property type="entry name" value="TRANSCRIPTION FACTOR DOMAIN-CONTAINING PROTEIN-RELATED"/>
    <property type="match status" value="1"/>
</dbReference>
<dbReference type="PROSITE" id="PS00463">
    <property type="entry name" value="ZN2_CY6_FUNGAL_1"/>
    <property type="match status" value="1"/>
</dbReference>
<dbReference type="SMART" id="SM00066">
    <property type="entry name" value="GAL4"/>
    <property type="match status" value="1"/>
</dbReference>
<dbReference type="InterPro" id="IPR036864">
    <property type="entry name" value="Zn2-C6_fun-type_DNA-bd_sf"/>
</dbReference>
<dbReference type="EMBL" id="JBFTWV010000036">
    <property type="protein sequence ID" value="KAL2795266.1"/>
    <property type="molecule type" value="Genomic_DNA"/>
</dbReference>
<dbReference type="InterPro" id="IPR001138">
    <property type="entry name" value="Zn2Cys6_DnaBD"/>
</dbReference>
<proteinExistence type="predicted"/>
<dbReference type="PANTHER" id="PTHR36206">
    <property type="entry name" value="ASPERCRYPTIN BIOSYNTHESIS CLUSTER-SPECIFIC TRANSCRIPTION REGULATOR ATNN-RELATED"/>
    <property type="match status" value="1"/>
</dbReference>
<keyword evidence="6" id="KW-0539">Nucleus</keyword>
<reference evidence="8 9" key="1">
    <citation type="submission" date="2024-07" db="EMBL/GenBank/DDBJ databases">
        <title>Section-level genome sequencing and comparative genomics of Aspergillus sections Usti and Cavernicolus.</title>
        <authorList>
            <consortium name="Lawrence Berkeley National Laboratory"/>
            <person name="Nybo J.L."/>
            <person name="Vesth T.C."/>
            <person name="Theobald S."/>
            <person name="Frisvad J.C."/>
            <person name="Larsen T.O."/>
            <person name="Kjaerboelling I."/>
            <person name="Rothschild-Mancinelli K."/>
            <person name="Lyhne E.K."/>
            <person name="Kogle M.E."/>
            <person name="Barry K."/>
            <person name="Clum A."/>
            <person name="Na H."/>
            <person name="Ledsgaard L."/>
            <person name="Lin J."/>
            <person name="Lipzen A."/>
            <person name="Kuo A."/>
            <person name="Riley R."/>
            <person name="Mondo S."/>
            <person name="Labutti K."/>
            <person name="Haridas S."/>
            <person name="Pangalinan J."/>
            <person name="Salamov A.A."/>
            <person name="Simmons B.A."/>
            <person name="Magnuson J.K."/>
            <person name="Chen J."/>
            <person name="Drula E."/>
            <person name="Henrissat B."/>
            <person name="Wiebenga A."/>
            <person name="Lubbers R.J."/>
            <person name="Gomes A.C."/>
            <person name="Makela M.R."/>
            <person name="Stajich J."/>
            <person name="Grigoriev I.V."/>
            <person name="Mortensen U.H."/>
            <person name="De Vries R.P."/>
            <person name="Baker S.E."/>
            <person name="Andersen M.R."/>
        </authorList>
    </citation>
    <scope>NUCLEOTIDE SEQUENCE [LARGE SCALE GENOMIC DNA]</scope>
    <source>
        <strain evidence="8 9">CBS 209.92</strain>
    </source>
</reference>
<dbReference type="CDD" id="cd00067">
    <property type="entry name" value="GAL4"/>
    <property type="match status" value="1"/>
</dbReference>
<accession>A0ABR4G8E6</accession>
<evidence type="ECO:0000256" key="5">
    <source>
        <dbReference type="ARBA" id="ARBA00023163"/>
    </source>
</evidence>
<keyword evidence="9" id="KW-1185">Reference proteome</keyword>
<protein>
    <recommendedName>
        <fullName evidence="7">Zn(2)-C6 fungal-type domain-containing protein</fullName>
    </recommendedName>
</protein>
<evidence type="ECO:0000256" key="2">
    <source>
        <dbReference type="ARBA" id="ARBA00022833"/>
    </source>
</evidence>
<gene>
    <name evidence="8" type="ORF">BJX66DRAFT_337051</name>
</gene>
<dbReference type="Pfam" id="PF00172">
    <property type="entry name" value="Zn_clus"/>
    <property type="match status" value="1"/>
</dbReference>
<name>A0ABR4G8E6_9EURO</name>
<keyword evidence="3" id="KW-0805">Transcription regulation</keyword>
<sequence length="525" mass="59249">MPQQRPKRQRASTKRSRTGCRTCRVRHLKCDESPTACRNCTSNGWVCDGYEVNRLPRPTEIVKSRPSLPQAPVESGFRWAITPDEKRCVSFFLHRTIPSLTSYYDSSLWQKLVLQMCYSEPAVYHAVVALSAINQDLERNGIPIPGSESGSTWHGFALEQCGRSFGLLSKRHILQDPQLREVLLVCCLLFVMLELVCGRFDDATAHLQSGLAILEELRNQRLLQGLPLVPIEESLLEAFLHLESQAMHHGLVASPLQLEAYSPQFGEASHEFQTLRDVVQVLNPLTDAGFAFLARCWSTPDIEVLERYAELHTEQHQILSALNQFNLDFDRFRKQFHHKHSQKERRGTDTAYLTYLNMKLACKTALCSKNCPLPGSFTRECVELLSVALDAMNKLGERPLMTIDSAICPALFTIAARCPDYSVRWKAIEALWAWPHCEGYLNSRLTADVATEQMKQEMRCIWTEMKMTGSSPPPGLLFETQKGVTSVWIEGAWLSLEPNQELIRSLGTVSSAHSWACVKASGILS</sequence>
<dbReference type="InterPro" id="IPR052360">
    <property type="entry name" value="Transcr_Regulatory_Proteins"/>
</dbReference>
<comment type="caution">
    <text evidence="8">The sequence shown here is derived from an EMBL/GenBank/DDBJ whole genome shotgun (WGS) entry which is preliminary data.</text>
</comment>
<dbReference type="Pfam" id="PF11951">
    <property type="entry name" value="Fungal_trans_2"/>
    <property type="match status" value="1"/>
</dbReference>